<evidence type="ECO:0000259" key="1">
    <source>
        <dbReference type="PROSITE" id="PS51819"/>
    </source>
</evidence>
<comment type="caution">
    <text evidence="2">The sequence shown here is derived from an EMBL/GenBank/DDBJ whole genome shotgun (WGS) entry which is preliminary data.</text>
</comment>
<dbReference type="EMBL" id="WUWG01000001">
    <property type="protein sequence ID" value="MXU64595.1"/>
    <property type="molecule type" value="Genomic_DNA"/>
</dbReference>
<gene>
    <name evidence="2" type="ORF">GSH16_03980</name>
</gene>
<organism evidence="2 3">
    <name type="scientific">Oceanomicrobium pacificus</name>
    <dbReference type="NCBI Taxonomy" id="2692916"/>
    <lineage>
        <taxon>Bacteria</taxon>
        <taxon>Pseudomonadati</taxon>
        <taxon>Pseudomonadota</taxon>
        <taxon>Alphaproteobacteria</taxon>
        <taxon>Rhodobacterales</taxon>
        <taxon>Paracoccaceae</taxon>
        <taxon>Oceanomicrobium</taxon>
    </lineage>
</organism>
<dbReference type="InterPro" id="IPR004360">
    <property type="entry name" value="Glyas_Fos-R_dOase_dom"/>
</dbReference>
<proteinExistence type="predicted"/>
<dbReference type="InterPro" id="IPR037523">
    <property type="entry name" value="VOC_core"/>
</dbReference>
<evidence type="ECO:0000313" key="2">
    <source>
        <dbReference type="EMBL" id="MXU64595.1"/>
    </source>
</evidence>
<dbReference type="InterPro" id="IPR029068">
    <property type="entry name" value="Glyas_Bleomycin-R_OHBP_Dase"/>
</dbReference>
<dbReference type="Proteomes" id="UP000436016">
    <property type="component" value="Unassembled WGS sequence"/>
</dbReference>
<dbReference type="Pfam" id="PF00903">
    <property type="entry name" value="Glyoxalase"/>
    <property type="match status" value="1"/>
</dbReference>
<accession>A0A6B0TS07</accession>
<dbReference type="AlphaFoldDB" id="A0A6B0TS07"/>
<dbReference type="Gene3D" id="3.10.180.10">
    <property type="entry name" value="2,3-Dihydroxybiphenyl 1,2-Dioxygenase, domain 1"/>
    <property type="match status" value="1"/>
</dbReference>
<reference evidence="2 3" key="1">
    <citation type="submission" date="2019-12" db="EMBL/GenBank/DDBJ databases">
        <title>Strain KN286 was isolated from seawater, which was collected from Caroline Seamount in the tropical western Pacific.</title>
        <authorList>
            <person name="Wang Q."/>
        </authorList>
    </citation>
    <scope>NUCLEOTIDE SEQUENCE [LARGE SCALE GENOMIC DNA]</scope>
    <source>
        <strain evidence="2 3">KN286</strain>
    </source>
</reference>
<dbReference type="SUPFAM" id="SSF54593">
    <property type="entry name" value="Glyoxalase/Bleomycin resistance protein/Dihydroxybiphenyl dioxygenase"/>
    <property type="match status" value="1"/>
</dbReference>
<sequence>MAITSGAHHLTLFTADIGRLIAFYETHFDAETRFDISEPGPGGAAVRHALIDLGQGFALHPFQMPQPTGFEAGSTELGRRGHIDHLALKVDDEESLQTLRRRLVEAGASDGKITDFGAVRLITFTDPDGMEGEVALWTGAETVLGFGEKREEPFLG</sequence>
<dbReference type="RefSeq" id="WP_160852133.1">
    <property type="nucleotide sequence ID" value="NZ_WUWG01000001.1"/>
</dbReference>
<name>A0A6B0TS07_9RHOB</name>
<keyword evidence="3" id="KW-1185">Reference proteome</keyword>
<dbReference type="CDD" id="cd06587">
    <property type="entry name" value="VOC"/>
    <property type="match status" value="1"/>
</dbReference>
<dbReference type="PROSITE" id="PS51819">
    <property type="entry name" value="VOC"/>
    <property type="match status" value="1"/>
</dbReference>
<feature type="domain" description="VOC" evidence="1">
    <location>
        <begin position="6"/>
        <end position="137"/>
    </location>
</feature>
<evidence type="ECO:0000313" key="3">
    <source>
        <dbReference type="Proteomes" id="UP000436016"/>
    </source>
</evidence>
<protein>
    <submittedName>
        <fullName evidence="2">VOC family protein</fullName>
    </submittedName>
</protein>